<name>A0A9W9Q1Y9_PENBR</name>
<feature type="transmembrane region" description="Helical" evidence="2">
    <location>
        <begin position="89"/>
        <end position="108"/>
    </location>
</feature>
<evidence type="ECO:0000313" key="4">
    <source>
        <dbReference type="Proteomes" id="UP001147695"/>
    </source>
</evidence>
<dbReference type="EMBL" id="JAPZBQ010000006">
    <property type="protein sequence ID" value="KAJ5322809.1"/>
    <property type="molecule type" value="Genomic_DNA"/>
</dbReference>
<feature type="transmembrane region" description="Helical" evidence="2">
    <location>
        <begin position="525"/>
        <end position="545"/>
    </location>
</feature>
<reference evidence="3" key="2">
    <citation type="journal article" date="2023" name="IMA Fungus">
        <title>Comparative genomic study of the Penicillium genus elucidates a diverse pangenome and 15 lateral gene transfer events.</title>
        <authorList>
            <person name="Petersen C."/>
            <person name="Sorensen T."/>
            <person name="Nielsen M.R."/>
            <person name="Sondergaard T.E."/>
            <person name="Sorensen J.L."/>
            <person name="Fitzpatrick D.A."/>
            <person name="Frisvad J.C."/>
            <person name="Nielsen K.L."/>
        </authorList>
    </citation>
    <scope>NUCLEOTIDE SEQUENCE</scope>
    <source>
        <strain evidence="3">IBT 35673</strain>
    </source>
</reference>
<dbReference type="PANTHER" id="PTHR35394">
    <property type="entry name" value="DUF3176 DOMAIN-CONTAINING PROTEIN"/>
    <property type="match status" value="1"/>
</dbReference>
<organism evidence="3 4">
    <name type="scientific">Penicillium brevicompactum</name>
    <dbReference type="NCBI Taxonomy" id="5074"/>
    <lineage>
        <taxon>Eukaryota</taxon>
        <taxon>Fungi</taxon>
        <taxon>Dikarya</taxon>
        <taxon>Ascomycota</taxon>
        <taxon>Pezizomycotina</taxon>
        <taxon>Eurotiomycetes</taxon>
        <taxon>Eurotiomycetidae</taxon>
        <taxon>Eurotiales</taxon>
        <taxon>Aspergillaceae</taxon>
        <taxon>Penicillium</taxon>
    </lineage>
</organism>
<protein>
    <submittedName>
        <fullName evidence="3">Uncharacterized protein</fullName>
    </submittedName>
</protein>
<gene>
    <name evidence="3" type="ORF">N7452_011098</name>
</gene>
<dbReference type="PANTHER" id="PTHR35394:SF5">
    <property type="entry name" value="DUF3176 DOMAIN-CONTAINING PROTEIN"/>
    <property type="match status" value="1"/>
</dbReference>
<feature type="transmembrane region" description="Helical" evidence="2">
    <location>
        <begin position="154"/>
        <end position="174"/>
    </location>
</feature>
<accession>A0A9W9Q1Y9</accession>
<reference evidence="3" key="1">
    <citation type="submission" date="2022-12" db="EMBL/GenBank/DDBJ databases">
        <authorList>
            <person name="Petersen C."/>
        </authorList>
    </citation>
    <scope>NUCLEOTIDE SEQUENCE</scope>
    <source>
        <strain evidence="3">IBT 35673</strain>
    </source>
</reference>
<dbReference type="Proteomes" id="UP001147695">
    <property type="component" value="Unassembled WGS sequence"/>
</dbReference>
<feature type="compositionally biased region" description="Polar residues" evidence="1">
    <location>
        <begin position="27"/>
        <end position="39"/>
    </location>
</feature>
<evidence type="ECO:0000256" key="2">
    <source>
        <dbReference type="SAM" id="Phobius"/>
    </source>
</evidence>
<sequence>MQSAPQELEEFRSSDDRQETLLPLSESGPSHSLSNPSIKTTRRSSTTWSSLPWKIEILSWTASLCFFVAIIVVLNVLNGRPLPELRYGITPNAIISLLATFAQSFLIIPVSSSIGQTKWLQAPRKHTLNDLRMVDEASRGPWGSLLLIVHRKGGYIACFGAVITIMALAISTFFQQVLRYQTVYPYTEDASLPIAQYMNGSDYAQIGYEGSTSGIDSSLLAAPYVALFNPPNTTFSATALTYCSSSNCTFEPYQTLGICNTCKDLSSTLKTTKIHMDPHDNPITAYNTNYHTLANGFGLTGIQPGDWINQVDFATTLGMLNITTNPIADLNSIAFAQNGSKLLNVFAVGTAPGTIPEQPDMNYSASYMTKLFAQPVAFECLLQFCVRNMRAEFTNGTLFETEISTWTDQTQPVPTSNLDIVLQPPGSSTTFVATKEAIDGTNTWLSSLLIGNATIDARRGHIESPAYSSVLTQPLFSAMNTTVTGFPDMMDNLAHSLSLSLRQTKYQPVVHGKTFSTTTAAVVTWAWLTLPLFELAASLIFLIIVMMKTNKEGLSPWSNNILAYLFHGLSERPSNRRVEESQGDMEDSARGLLVEFQRHEDGGGLTLASPKD</sequence>
<dbReference type="AlphaFoldDB" id="A0A9W9Q1Y9"/>
<evidence type="ECO:0000256" key="1">
    <source>
        <dbReference type="SAM" id="MobiDB-lite"/>
    </source>
</evidence>
<dbReference type="InterPro" id="IPR021514">
    <property type="entry name" value="DUF3176"/>
</dbReference>
<keyword evidence="2" id="KW-0812">Transmembrane</keyword>
<evidence type="ECO:0000313" key="3">
    <source>
        <dbReference type="EMBL" id="KAJ5322809.1"/>
    </source>
</evidence>
<comment type="caution">
    <text evidence="3">The sequence shown here is derived from an EMBL/GenBank/DDBJ whole genome shotgun (WGS) entry which is preliminary data.</text>
</comment>
<feature type="transmembrane region" description="Helical" evidence="2">
    <location>
        <begin position="57"/>
        <end position="77"/>
    </location>
</feature>
<keyword evidence="2" id="KW-1133">Transmembrane helix</keyword>
<proteinExistence type="predicted"/>
<feature type="compositionally biased region" description="Basic and acidic residues" evidence="1">
    <location>
        <begin position="9"/>
        <end position="19"/>
    </location>
</feature>
<keyword evidence="2" id="KW-0472">Membrane</keyword>
<dbReference type="Pfam" id="PF11374">
    <property type="entry name" value="DUF3176"/>
    <property type="match status" value="1"/>
</dbReference>
<feature type="region of interest" description="Disordered" evidence="1">
    <location>
        <begin position="1"/>
        <end position="43"/>
    </location>
</feature>